<dbReference type="RefSeq" id="WP_308307937.1">
    <property type="nucleotide sequence ID" value="NZ_JAVSKO010000002.1"/>
</dbReference>
<sequence>MAFILTPQLAPALLVLLAATGSTHAAGAGSFYEALQRYQDDDAKGCAGALGAMYHNGERFPDGGELLLVECTAATGDHAAAMAYVIALLGQDRLPLEDLLHKDRPGLNALRAGPEWPRMLARAEAMQKQRAGMMDEPLRRELLDREARDQAAQHAAIADGGGEAFKGTAPVAKANAEWLKTVIAEKGWPTRSKVGRDGAKAAWLLVQHADQDPDFQAQVLPLIEHAAQAGEADRADVALLTDRVLVAQGKPQRYGSQFVQGDDGAMQLRPTEDMPGLDARRSAMGLPSLAEYKAILAESYGKPVN</sequence>
<evidence type="ECO:0000313" key="2">
    <source>
        <dbReference type="EMBL" id="MDT3467183.1"/>
    </source>
</evidence>
<proteinExistence type="predicted"/>
<dbReference type="InterPro" id="IPR046732">
    <property type="entry name" value="DUF6624"/>
</dbReference>
<evidence type="ECO:0000256" key="1">
    <source>
        <dbReference type="SAM" id="SignalP"/>
    </source>
</evidence>
<evidence type="ECO:0008006" key="4">
    <source>
        <dbReference type="Google" id="ProtNLM"/>
    </source>
</evidence>
<name>A0AAJ2JBK9_STEMA</name>
<comment type="caution">
    <text evidence="2">The sequence shown here is derived from an EMBL/GenBank/DDBJ whole genome shotgun (WGS) entry which is preliminary data.</text>
</comment>
<reference evidence="2" key="1">
    <citation type="submission" date="2023-07" db="EMBL/GenBank/DDBJ databases">
        <title>Comparative genomics of clinical Stenotrophomonas maltophilia isolates reveals regions of diversity which correlate with colonization and persistence in vivo.</title>
        <authorList>
            <person name="Mcdaniel M.S."/>
            <person name="Swords W.E."/>
            <person name="Sumpter N.A."/>
            <person name="Lindgren N.R."/>
            <person name="Billiot C.E."/>
        </authorList>
    </citation>
    <scope>NUCLEOTIDE SEQUENCE</scope>
    <source>
        <strain evidence="2">Ism4</strain>
    </source>
</reference>
<gene>
    <name evidence="2" type="ORF">ROV92_04105</name>
</gene>
<evidence type="ECO:0000313" key="3">
    <source>
        <dbReference type="Proteomes" id="UP001251948"/>
    </source>
</evidence>
<dbReference type="Proteomes" id="UP001251948">
    <property type="component" value="Unassembled WGS sequence"/>
</dbReference>
<feature type="signal peptide" evidence="1">
    <location>
        <begin position="1"/>
        <end position="25"/>
    </location>
</feature>
<feature type="chain" id="PRO_5042512546" description="Sel1 repeat family protein" evidence="1">
    <location>
        <begin position="26"/>
        <end position="305"/>
    </location>
</feature>
<organism evidence="2 3">
    <name type="scientific">Stenotrophomonas maltophilia</name>
    <name type="common">Pseudomonas maltophilia</name>
    <name type="synonym">Xanthomonas maltophilia</name>
    <dbReference type="NCBI Taxonomy" id="40324"/>
    <lineage>
        <taxon>Bacteria</taxon>
        <taxon>Pseudomonadati</taxon>
        <taxon>Pseudomonadota</taxon>
        <taxon>Gammaproteobacteria</taxon>
        <taxon>Lysobacterales</taxon>
        <taxon>Lysobacteraceae</taxon>
        <taxon>Stenotrophomonas</taxon>
        <taxon>Stenotrophomonas maltophilia group</taxon>
    </lineage>
</organism>
<protein>
    <recommendedName>
        <fullName evidence="4">Sel1 repeat family protein</fullName>
    </recommendedName>
</protein>
<dbReference type="AlphaFoldDB" id="A0AAJ2JBK9"/>
<keyword evidence="1" id="KW-0732">Signal</keyword>
<accession>A0AAJ2JBK9</accession>
<dbReference type="EMBL" id="JAVSKO010000002">
    <property type="protein sequence ID" value="MDT3467183.1"/>
    <property type="molecule type" value="Genomic_DNA"/>
</dbReference>
<dbReference type="Pfam" id="PF20329">
    <property type="entry name" value="DUF6624"/>
    <property type="match status" value="1"/>
</dbReference>